<reference evidence="1" key="1">
    <citation type="submission" date="2022-08" db="EMBL/GenBank/DDBJ databases">
        <title>Genome Sequence of Fusarium decemcellulare.</title>
        <authorList>
            <person name="Buettner E."/>
        </authorList>
    </citation>
    <scope>NUCLEOTIDE SEQUENCE</scope>
    <source>
        <strain evidence="1">Babe19</strain>
    </source>
</reference>
<dbReference type="EMBL" id="JANRMS010000125">
    <property type="protein sequence ID" value="KAJ3546098.1"/>
    <property type="molecule type" value="Genomic_DNA"/>
</dbReference>
<protein>
    <submittedName>
        <fullName evidence="1">Uncharacterized protein</fullName>
    </submittedName>
</protein>
<keyword evidence="2" id="KW-1185">Reference proteome</keyword>
<gene>
    <name evidence="1" type="ORF">NM208_g2168</name>
</gene>
<organism evidence="1 2">
    <name type="scientific">Fusarium decemcellulare</name>
    <dbReference type="NCBI Taxonomy" id="57161"/>
    <lineage>
        <taxon>Eukaryota</taxon>
        <taxon>Fungi</taxon>
        <taxon>Dikarya</taxon>
        <taxon>Ascomycota</taxon>
        <taxon>Pezizomycotina</taxon>
        <taxon>Sordariomycetes</taxon>
        <taxon>Hypocreomycetidae</taxon>
        <taxon>Hypocreales</taxon>
        <taxon>Nectriaceae</taxon>
        <taxon>Fusarium</taxon>
        <taxon>Fusarium decemcellulare species complex</taxon>
    </lineage>
</organism>
<accession>A0ACC1STJ1</accession>
<evidence type="ECO:0000313" key="2">
    <source>
        <dbReference type="Proteomes" id="UP001148629"/>
    </source>
</evidence>
<dbReference type="Proteomes" id="UP001148629">
    <property type="component" value="Unassembled WGS sequence"/>
</dbReference>
<sequence>MANETVLLTGASGFLGSHIAQQLLYQGYTVKATFRSDKKSQLFKDAFPGHKVETCIVKDITSPDAFAEAIKGVDHVIHSASPFTFHVDDIQRDLIDPAVNGTKAMLEAVASSEIKRLVITSSFAAVISPRQGSRPGYTYTGMHSPWSRAFF</sequence>
<name>A0ACC1STJ1_9HYPO</name>
<comment type="caution">
    <text evidence="1">The sequence shown here is derived from an EMBL/GenBank/DDBJ whole genome shotgun (WGS) entry which is preliminary data.</text>
</comment>
<proteinExistence type="predicted"/>
<evidence type="ECO:0000313" key="1">
    <source>
        <dbReference type="EMBL" id="KAJ3546098.1"/>
    </source>
</evidence>